<dbReference type="RefSeq" id="WP_103881251.1">
    <property type="nucleotide sequence ID" value="NZ_FNVG01000015.1"/>
</dbReference>
<dbReference type="AlphaFoldDB" id="A0A1H6AFX3"/>
<dbReference type="InterPro" id="IPR005025">
    <property type="entry name" value="FMN_Rdtase-like_dom"/>
</dbReference>
<evidence type="ECO:0000313" key="5">
    <source>
        <dbReference type="Proteomes" id="UP000236721"/>
    </source>
</evidence>
<dbReference type="InterPro" id="IPR029039">
    <property type="entry name" value="Flavoprotein-like_sf"/>
</dbReference>
<dbReference type="InterPro" id="IPR050712">
    <property type="entry name" value="NAD(P)H-dep_reductase"/>
</dbReference>
<gene>
    <name evidence="4" type="ORF">SAMN04488244_11539</name>
</gene>
<evidence type="ECO:0000259" key="3">
    <source>
        <dbReference type="Pfam" id="PF03358"/>
    </source>
</evidence>
<keyword evidence="2" id="KW-0285">Flavoprotein</keyword>
<reference evidence="5" key="1">
    <citation type="submission" date="2016-10" db="EMBL/GenBank/DDBJ databases">
        <authorList>
            <person name="Varghese N."/>
            <person name="Submissions S."/>
        </authorList>
    </citation>
    <scope>NUCLEOTIDE SEQUENCE [LARGE SCALE GENOMIC DNA]</scope>
    <source>
        <strain evidence="5">CGMCC 1.7062</strain>
    </source>
</reference>
<feature type="domain" description="NADPH-dependent FMN reductase-like" evidence="3">
    <location>
        <begin position="1"/>
        <end position="140"/>
    </location>
</feature>
<keyword evidence="5" id="KW-1185">Reference proteome</keyword>
<evidence type="ECO:0000256" key="2">
    <source>
        <dbReference type="ARBA" id="ARBA00022643"/>
    </source>
</evidence>
<dbReference type="GO" id="GO:0005829">
    <property type="term" value="C:cytosol"/>
    <property type="evidence" value="ECO:0007669"/>
    <property type="project" value="TreeGrafter"/>
</dbReference>
<dbReference type="Proteomes" id="UP000236721">
    <property type="component" value="Unassembled WGS sequence"/>
</dbReference>
<name>A0A1H6AFX3_9VIBR</name>
<dbReference type="SUPFAM" id="SSF52218">
    <property type="entry name" value="Flavoproteins"/>
    <property type="match status" value="1"/>
</dbReference>
<evidence type="ECO:0000313" key="4">
    <source>
        <dbReference type="EMBL" id="SEG46967.1"/>
    </source>
</evidence>
<accession>A0A1H6AFX3</accession>
<protein>
    <submittedName>
        <fullName evidence="4">NAD(P)H-dependent FMN reductase</fullName>
    </submittedName>
</protein>
<sequence>MKILTFAATNSSKSINKQLVQYASGKIESAHIDYVDINDFELPIYNIDLEEKFGIPNAAHAFLKHIQQADAVLISLAEHNGSYTVAFKNLFDWLSRIDRNVYGNKPVLLLATSPGENGAITVLKQANDAVPYFGGQVVGSLSIPSFYENFDSESKQLNNESLDSQLDNLLNQLVLNLQYS</sequence>
<dbReference type="OrthoDB" id="5767802at2"/>
<dbReference type="Gene3D" id="3.40.50.360">
    <property type="match status" value="1"/>
</dbReference>
<dbReference type="GO" id="GO:0016491">
    <property type="term" value="F:oxidoreductase activity"/>
    <property type="evidence" value="ECO:0007669"/>
    <property type="project" value="InterPro"/>
</dbReference>
<dbReference type="PANTHER" id="PTHR30543">
    <property type="entry name" value="CHROMATE REDUCTASE"/>
    <property type="match status" value="1"/>
</dbReference>
<dbReference type="Pfam" id="PF03358">
    <property type="entry name" value="FMN_red"/>
    <property type="match status" value="1"/>
</dbReference>
<keyword evidence="2" id="KW-0288">FMN</keyword>
<comment type="cofactor">
    <cofactor evidence="1">
        <name>FMN</name>
        <dbReference type="ChEBI" id="CHEBI:58210"/>
    </cofactor>
</comment>
<proteinExistence type="predicted"/>
<organism evidence="4 5">
    <name type="scientific">Vibrio hangzhouensis</name>
    <dbReference type="NCBI Taxonomy" id="462991"/>
    <lineage>
        <taxon>Bacteria</taxon>
        <taxon>Pseudomonadati</taxon>
        <taxon>Pseudomonadota</taxon>
        <taxon>Gammaproteobacteria</taxon>
        <taxon>Vibrionales</taxon>
        <taxon>Vibrionaceae</taxon>
        <taxon>Vibrio</taxon>
    </lineage>
</organism>
<evidence type="ECO:0000256" key="1">
    <source>
        <dbReference type="ARBA" id="ARBA00001917"/>
    </source>
</evidence>
<dbReference type="PANTHER" id="PTHR30543:SF21">
    <property type="entry name" value="NAD(P)H-DEPENDENT FMN REDUCTASE LOT6"/>
    <property type="match status" value="1"/>
</dbReference>
<dbReference type="EMBL" id="FNVG01000015">
    <property type="protein sequence ID" value="SEG46967.1"/>
    <property type="molecule type" value="Genomic_DNA"/>
</dbReference>
<dbReference type="GO" id="GO:0010181">
    <property type="term" value="F:FMN binding"/>
    <property type="evidence" value="ECO:0007669"/>
    <property type="project" value="TreeGrafter"/>
</dbReference>